<evidence type="ECO:0000256" key="1">
    <source>
        <dbReference type="ARBA" id="ARBA00001935"/>
    </source>
</evidence>
<evidence type="ECO:0000256" key="16">
    <source>
        <dbReference type="SAM" id="Phobius"/>
    </source>
</evidence>
<protein>
    <recommendedName>
        <fullName evidence="4">ferroxidase</fullName>
        <ecNumber evidence="4">1.16.3.1</ecNumber>
    </recommendedName>
</protein>
<keyword evidence="12" id="KW-0406">Ion transport</keyword>
<evidence type="ECO:0000256" key="11">
    <source>
        <dbReference type="ARBA" id="ARBA00023002"/>
    </source>
</evidence>
<evidence type="ECO:0000256" key="5">
    <source>
        <dbReference type="ARBA" id="ARBA00022448"/>
    </source>
</evidence>
<keyword evidence="9" id="KW-0677">Repeat</keyword>
<keyword evidence="8" id="KW-0732">Signal</keyword>
<keyword evidence="15" id="KW-0325">Glycoprotein</keyword>
<evidence type="ECO:0000313" key="18">
    <source>
        <dbReference type="EMBL" id="TKC48874.1"/>
    </source>
</evidence>
<dbReference type="GO" id="GO:0016020">
    <property type="term" value="C:membrane"/>
    <property type="evidence" value="ECO:0007669"/>
    <property type="project" value="UniProtKB-SubCell"/>
</dbReference>
<keyword evidence="14" id="KW-1015">Disulfide bond</keyword>
<evidence type="ECO:0000256" key="10">
    <source>
        <dbReference type="ARBA" id="ARBA00022989"/>
    </source>
</evidence>
<comment type="cofactor">
    <cofactor evidence="1">
        <name>Cu cation</name>
        <dbReference type="ChEBI" id="CHEBI:23378"/>
    </cofactor>
</comment>
<keyword evidence="13 16" id="KW-0472">Membrane</keyword>
<dbReference type="SUPFAM" id="SSF49503">
    <property type="entry name" value="Cupredoxins"/>
    <property type="match status" value="3"/>
</dbReference>
<dbReference type="InterPro" id="IPR008972">
    <property type="entry name" value="Cupredoxin"/>
</dbReference>
<accession>A0A4U1FGS5</accession>
<dbReference type="FunFam" id="2.60.40.420:FF:000002">
    <property type="entry name" value="Hephaestin like 1"/>
    <property type="match status" value="1"/>
</dbReference>
<proteinExistence type="inferred from homology"/>
<evidence type="ECO:0000259" key="17">
    <source>
        <dbReference type="Pfam" id="PF07732"/>
    </source>
</evidence>
<evidence type="ECO:0000256" key="14">
    <source>
        <dbReference type="ARBA" id="ARBA00023157"/>
    </source>
</evidence>
<dbReference type="GO" id="GO:0004322">
    <property type="term" value="F:ferroxidase activity"/>
    <property type="evidence" value="ECO:0007669"/>
    <property type="project" value="UniProtKB-EC"/>
</dbReference>
<keyword evidence="5" id="KW-0813">Transport</keyword>
<dbReference type="AlphaFoldDB" id="A0A4U1FGS5"/>
<keyword evidence="11" id="KW-0560">Oxidoreductase</keyword>
<keyword evidence="10 16" id="KW-1133">Transmembrane helix</keyword>
<gene>
    <name evidence="18" type="ORF">EI555_004786</name>
</gene>
<dbReference type="GO" id="GO:0006811">
    <property type="term" value="P:monoatomic ion transport"/>
    <property type="evidence" value="ECO:0007669"/>
    <property type="project" value="UniProtKB-KW"/>
</dbReference>
<name>A0A4U1FGS5_MONMO</name>
<dbReference type="Gene3D" id="2.60.40.420">
    <property type="entry name" value="Cupredoxins - blue copper proteins"/>
    <property type="match status" value="2"/>
</dbReference>
<dbReference type="Pfam" id="PF07732">
    <property type="entry name" value="Cu-oxidase_3"/>
    <property type="match status" value="1"/>
</dbReference>
<feature type="transmembrane region" description="Helical" evidence="16">
    <location>
        <begin position="516"/>
        <end position="539"/>
    </location>
</feature>
<evidence type="ECO:0000256" key="15">
    <source>
        <dbReference type="ARBA" id="ARBA00023180"/>
    </source>
</evidence>
<feature type="domain" description="Plastocyanin-like" evidence="17">
    <location>
        <begin position="233"/>
        <end position="296"/>
    </location>
</feature>
<keyword evidence="6 16" id="KW-0812">Transmembrane</keyword>
<dbReference type="Proteomes" id="UP000308365">
    <property type="component" value="Unassembled WGS sequence"/>
</dbReference>
<evidence type="ECO:0000256" key="9">
    <source>
        <dbReference type="ARBA" id="ARBA00022737"/>
    </source>
</evidence>
<evidence type="ECO:0000256" key="7">
    <source>
        <dbReference type="ARBA" id="ARBA00022723"/>
    </source>
</evidence>
<keyword evidence="7" id="KW-0479">Metal-binding</keyword>
<evidence type="ECO:0000256" key="13">
    <source>
        <dbReference type="ARBA" id="ARBA00023136"/>
    </source>
</evidence>
<comment type="similarity">
    <text evidence="3">Belongs to the multicopper oxidase family.</text>
</comment>
<dbReference type="EC" id="1.16.3.1" evidence="4"/>
<evidence type="ECO:0000256" key="6">
    <source>
        <dbReference type="ARBA" id="ARBA00022692"/>
    </source>
</evidence>
<dbReference type="GO" id="GO:0005507">
    <property type="term" value="F:copper ion binding"/>
    <property type="evidence" value="ECO:0007669"/>
    <property type="project" value="InterPro"/>
</dbReference>
<reference evidence="19" key="1">
    <citation type="journal article" date="2019" name="IScience">
        <title>Narwhal Genome Reveals Long-Term Low Genetic Diversity despite Current Large Abundance Size.</title>
        <authorList>
            <person name="Westbury M.V."/>
            <person name="Petersen B."/>
            <person name="Garde E."/>
            <person name="Heide-Jorgensen M.P."/>
            <person name="Lorenzen E.D."/>
        </authorList>
    </citation>
    <scope>NUCLEOTIDE SEQUENCE [LARGE SCALE GENOMIC DNA]</scope>
</reference>
<evidence type="ECO:0000256" key="3">
    <source>
        <dbReference type="ARBA" id="ARBA00010609"/>
    </source>
</evidence>
<sequence length="561" mass="63810">MYGNQPGLTMCKKDRVSWHMIGMGTDTDMHGVYFQGNTIHLRGTHRDSLALFPHVSTTAFMQPDHAGIFRVFCSTLYHFQRGMNQIYEVSSCGNKDPSEQPYGMIRTFYIAAEEVEWDYAPNKNWEFEKQHLDGGWERYHRRCRRGVSRLGSHMSNVETKNALVLSAQFWQTRDFTQGHESLGKLPSVHGDIFMNHTENWIGSQYKKVVYREYTNGEFVEIKAQPPQEEHLALLGPMIHAEVGDSILIIFMNKANRPYSISAHGVEDMESGKGLPVPVTKPGEIKTYRWNVPKRSGPGPSDPNCIPWVYYSTVNFVKDTYSGLMGPLITCREGVLNEKGRRSDIDSELVLLFLVFNENESWYLDDNIKKYLNKDPRDFKPSDDFEESNKMHAINGKIFGNLHGLIMNENTMTNWYLLGIGSEVDIHTIHYHAESFLFKGHGYYIVMYLTTSMLAWRQPTQSFETSVLLSVDNRIPYSTKPPSRGASHPATAPSNEEPGKEQLYFLGKNLGPRGAKAALVILFIIGLLLLVVMVILSLTLRSARKRVAYQEVQSCALPTDAL</sequence>
<comment type="subcellular location">
    <subcellularLocation>
        <location evidence="2">Membrane</location>
        <topology evidence="2">Single-pass membrane protein</topology>
    </subcellularLocation>
</comment>
<evidence type="ECO:0000256" key="4">
    <source>
        <dbReference type="ARBA" id="ARBA00013107"/>
    </source>
</evidence>
<dbReference type="InterPro" id="IPR011707">
    <property type="entry name" value="Cu-oxidase-like_N"/>
</dbReference>
<dbReference type="EMBL" id="RWIC01000141">
    <property type="protein sequence ID" value="TKC48874.1"/>
    <property type="molecule type" value="Genomic_DNA"/>
</dbReference>
<evidence type="ECO:0000256" key="2">
    <source>
        <dbReference type="ARBA" id="ARBA00004167"/>
    </source>
</evidence>
<evidence type="ECO:0000313" key="19">
    <source>
        <dbReference type="Proteomes" id="UP000308365"/>
    </source>
</evidence>
<evidence type="ECO:0000256" key="12">
    <source>
        <dbReference type="ARBA" id="ARBA00023065"/>
    </source>
</evidence>
<organism evidence="18 19">
    <name type="scientific">Monodon monoceros</name>
    <name type="common">Narwhal</name>
    <name type="synonym">Ceratodon monodon</name>
    <dbReference type="NCBI Taxonomy" id="40151"/>
    <lineage>
        <taxon>Eukaryota</taxon>
        <taxon>Metazoa</taxon>
        <taxon>Chordata</taxon>
        <taxon>Craniata</taxon>
        <taxon>Vertebrata</taxon>
        <taxon>Euteleostomi</taxon>
        <taxon>Mammalia</taxon>
        <taxon>Eutheria</taxon>
        <taxon>Laurasiatheria</taxon>
        <taxon>Artiodactyla</taxon>
        <taxon>Whippomorpha</taxon>
        <taxon>Cetacea</taxon>
        <taxon>Odontoceti</taxon>
        <taxon>Monodontidae</taxon>
        <taxon>Monodon</taxon>
    </lineage>
</organism>
<evidence type="ECO:0000256" key="8">
    <source>
        <dbReference type="ARBA" id="ARBA00022729"/>
    </source>
</evidence>
<comment type="caution">
    <text evidence="18">The sequence shown here is derived from an EMBL/GenBank/DDBJ whole genome shotgun (WGS) entry which is preliminary data.</text>
</comment>